<keyword evidence="3" id="KW-1185">Reference proteome</keyword>
<dbReference type="AlphaFoldDB" id="A0A9P5GP28"/>
<reference evidence="2" key="1">
    <citation type="submission" date="2020-02" db="EMBL/GenBank/DDBJ databases">
        <authorList>
            <person name="Lichtner F.J."/>
        </authorList>
    </citation>
    <scope>NUCLEOTIDE SEQUENCE</scope>
    <source>
        <strain evidence="2">G10</strain>
    </source>
</reference>
<name>A0A9P5GP28_PENCR</name>
<feature type="compositionally biased region" description="Gly residues" evidence="1">
    <location>
        <begin position="45"/>
        <end position="57"/>
    </location>
</feature>
<evidence type="ECO:0000313" key="2">
    <source>
        <dbReference type="EMBL" id="KAF7526169.1"/>
    </source>
</evidence>
<gene>
    <name evidence="2" type="ORF">PCG10_004400</name>
</gene>
<evidence type="ECO:0000256" key="1">
    <source>
        <dbReference type="SAM" id="MobiDB-lite"/>
    </source>
</evidence>
<proteinExistence type="predicted"/>
<dbReference type="EMBL" id="JAAOZQ010000024">
    <property type="protein sequence ID" value="KAF7526169.1"/>
    <property type="molecule type" value="Genomic_DNA"/>
</dbReference>
<dbReference type="Proteomes" id="UP000701341">
    <property type="component" value="Unassembled WGS sequence"/>
</dbReference>
<sequence length="130" mass="13124">MTEAYFSRPGIFGLGKMLMAASATERRATVDAAAPGSGDATAAGGELGGPDHGGGQGALQDALQGATEQAVAEPLPGGPTDPAPASPAPSSPPYSPSYSPPTFGPLPSGFSLNQDAIYCLRFKMFSTLHW</sequence>
<accession>A0A9P5GP28</accession>
<protein>
    <submittedName>
        <fullName evidence="2">Uncharacterized protein</fullName>
    </submittedName>
</protein>
<feature type="region of interest" description="Disordered" evidence="1">
    <location>
        <begin position="26"/>
        <end position="106"/>
    </location>
</feature>
<comment type="caution">
    <text evidence="2">The sequence shown here is derived from an EMBL/GenBank/DDBJ whole genome shotgun (WGS) entry which is preliminary data.</text>
</comment>
<feature type="compositionally biased region" description="Low complexity" evidence="1">
    <location>
        <begin position="32"/>
        <end position="44"/>
    </location>
</feature>
<evidence type="ECO:0000313" key="3">
    <source>
        <dbReference type="Proteomes" id="UP000701341"/>
    </source>
</evidence>
<feature type="compositionally biased region" description="Pro residues" evidence="1">
    <location>
        <begin position="76"/>
        <end position="104"/>
    </location>
</feature>
<organism evidence="2 3">
    <name type="scientific">Penicillium crustosum</name>
    <name type="common">Blue mold fungus</name>
    <dbReference type="NCBI Taxonomy" id="36656"/>
    <lineage>
        <taxon>Eukaryota</taxon>
        <taxon>Fungi</taxon>
        <taxon>Dikarya</taxon>
        <taxon>Ascomycota</taxon>
        <taxon>Pezizomycotina</taxon>
        <taxon>Eurotiomycetes</taxon>
        <taxon>Eurotiomycetidae</taxon>
        <taxon>Eurotiales</taxon>
        <taxon>Aspergillaceae</taxon>
        <taxon>Penicillium</taxon>
    </lineage>
</organism>